<name>A0A5J6GG54_STRKN</name>
<dbReference type="Proteomes" id="UP000325529">
    <property type="component" value="Chromosome"/>
</dbReference>
<dbReference type="AlphaFoldDB" id="A0A5J6GG54"/>
<dbReference type="KEGG" id="ska:CP970_19905"/>
<dbReference type="OrthoDB" id="4290076at2"/>
<protein>
    <submittedName>
        <fullName evidence="1">Uncharacterized protein</fullName>
    </submittedName>
</protein>
<proteinExistence type="predicted"/>
<organism evidence="1 2">
    <name type="scientific">Streptomyces kanamyceticus</name>
    <dbReference type="NCBI Taxonomy" id="1967"/>
    <lineage>
        <taxon>Bacteria</taxon>
        <taxon>Bacillati</taxon>
        <taxon>Actinomycetota</taxon>
        <taxon>Actinomycetes</taxon>
        <taxon>Kitasatosporales</taxon>
        <taxon>Streptomycetaceae</taxon>
        <taxon>Streptomyces</taxon>
    </lineage>
</organism>
<sequence length="105" mass="12344">MSNQPWTIDSIAHAIPHPELRQNFLREVHLTPRTDLEAVLDRWERFVRRWTQEEAPKIEQVRAYYQEHGTLPPDYESAQAEQAQQSFDDWRARMRAAKKAGSDAA</sequence>
<gene>
    <name evidence="1" type="ORF">CP970_19905</name>
</gene>
<accession>A0A5J6GG54</accession>
<evidence type="ECO:0000313" key="2">
    <source>
        <dbReference type="Proteomes" id="UP000325529"/>
    </source>
</evidence>
<dbReference type="RefSeq" id="WP_055548663.1">
    <property type="nucleotide sequence ID" value="NZ_CP023699.1"/>
</dbReference>
<keyword evidence="2" id="KW-1185">Reference proteome</keyword>
<reference evidence="1 2" key="1">
    <citation type="submission" date="2017-09" db="EMBL/GenBank/DDBJ databases">
        <authorList>
            <person name="Lee N."/>
            <person name="Cho B.-K."/>
        </authorList>
    </citation>
    <scope>NUCLEOTIDE SEQUENCE [LARGE SCALE GENOMIC DNA]</scope>
    <source>
        <strain evidence="1 2">ATCC 12853</strain>
    </source>
</reference>
<evidence type="ECO:0000313" key="1">
    <source>
        <dbReference type="EMBL" id="QEU92875.1"/>
    </source>
</evidence>
<dbReference type="EMBL" id="CP023699">
    <property type="protein sequence ID" value="QEU92875.1"/>
    <property type="molecule type" value="Genomic_DNA"/>
</dbReference>